<dbReference type="EMBL" id="HBFC01004198">
    <property type="protein sequence ID" value="CAD8699551.1"/>
    <property type="molecule type" value="Transcribed_RNA"/>
</dbReference>
<accession>A0A7S0X363</accession>
<dbReference type="InterPro" id="IPR002547">
    <property type="entry name" value="tRNA-bd_dom"/>
</dbReference>
<evidence type="ECO:0000259" key="4">
    <source>
        <dbReference type="PROSITE" id="PS50886"/>
    </source>
</evidence>
<protein>
    <recommendedName>
        <fullName evidence="4">tRNA-binding domain-containing protein</fullName>
    </recommendedName>
</protein>
<organism evidence="5">
    <name type="scientific">Mantoniella antarctica</name>
    <dbReference type="NCBI Taxonomy" id="81844"/>
    <lineage>
        <taxon>Eukaryota</taxon>
        <taxon>Viridiplantae</taxon>
        <taxon>Chlorophyta</taxon>
        <taxon>Mamiellophyceae</taxon>
        <taxon>Mamiellales</taxon>
        <taxon>Mamiellaceae</taxon>
        <taxon>Mantoniella</taxon>
    </lineage>
</organism>
<dbReference type="PANTHER" id="PTHR11586:SF47">
    <property type="entry name" value="NUCLEIC ACID-BINDING, OB-FOLD-LIKE PROTEIN"/>
    <property type="match status" value="1"/>
</dbReference>
<dbReference type="AlphaFoldDB" id="A0A7S0X363"/>
<evidence type="ECO:0000256" key="2">
    <source>
        <dbReference type="ARBA" id="ARBA00022884"/>
    </source>
</evidence>
<keyword evidence="1 3" id="KW-0820">tRNA-binding</keyword>
<proteinExistence type="predicted"/>
<dbReference type="FunFam" id="2.40.50.140:FF:000225">
    <property type="entry name" value="tyrosine--tRNA ligase, cytoplasmic"/>
    <property type="match status" value="1"/>
</dbReference>
<dbReference type="SUPFAM" id="SSF50249">
    <property type="entry name" value="Nucleic acid-binding proteins"/>
    <property type="match status" value="1"/>
</dbReference>
<keyword evidence="2 3" id="KW-0694">RNA-binding</keyword>
<evidence type="ECO:0000256" key="1">
    <source>
        <dbReference type="ARBA" id="ARBA00022555"/>
    </source>
</evidence>
<sequence>MAFALRAMHCIAAAAPLRAPRTFGRRPSAVAVRAMSDAAAPVAAAPPVHELVDLRVGRVLKAYKHEEADKLYVEEVDVGEEEPRQICSGLVPYMNAEDIEGKLVVVLLNLKSRNMAGIASHGMLLAASDATHEKVELLVCPADAVVGERITFGDATEEQAEQAAPHTENQMKKKKTWEAVAPDLCTTQDCVAAYKNLQMRTSAGPVTCGSIAKGTIG</sequence>
<dbReference type="InterPro" id="IPR012340">
    <property type="entry name" value="NA-bd_OB-fold"/>
</dbReference>
<evidence type="ECO:0000313" key="5">
    <source>
        <dbReference type="EMBL" id="CAD8699551.1"/>
    </source>
</evidence>
<feature type="domain" description="TRNA-binding" evidence="4">
    <location>
        <begin position="48"/>
        <end position="151"/>
    </location>
</feature>
<name>A0A7S0X363_9CHLO</name>
<reference evidence="5" key="1">
    <citation type="submission" date="2021-01" db="EMBL/GenBank/DDBJ databases">
        <authorList>
            <person name="Corre E."/>
            <person name="Pelletier E."/>
            <person name="Niang G."/>
            <person name="Scheremetjew M."/>
            <person name="Finn R."/>
            <person name="Kale V."/>
            <person name="Holt S."/>
            <person name="Cochrane G."/>
            <person name="Meng A."/>
            <person name="Brown T."/>
            <person name="Cohen L."/>
        </authorList>
    </citation>
    <scope>NUCLEOTIDE SEQUENCE</scope>
    <source>
        <strain evidence="5">SL-175</strain>
    </source>
</reference>
<dbReference type="GO" id="GO:0000049">
    <property type="term" value="F:tRNA binding"/>
    <property type="evidence" value="ECO:0007669"/>
    <property type="project" value="UniProtKB-UniRule"/>
</dbReference>
<evidence type="ECO:0000256" key="3">
    <source>
        <dbReference type="PROSITE-ProRule" id="PRU00209"/>
    </source>
</evidence>
<dbReference type="InterPro" id="IPR051270">
    <property type="entry name" value="Tyrosine-tRNA_ligase_regulator"/>
</dbReference>
<gene>
    <name evidence="5" type="ORF">MANT1106_LOCUS2233</name>
</gene>
<dbReference type="Pfam" id="PF01588">
    <property type="entry name" value="tRNA_bind"/>
    <property type="match status" value="1"/>
</dbReference>
<dbReference type="PANTHER" id="PTHR11586">
    <property type="entry name" value="TRNA-AMINOACYLATION COFACTOR ARC1 FAMILY MEMBER"/>
    <property type="match status" value="1"/>
</dbReference>
<dbReference type="Gene3D" id="2.40.50.140">
    <property type="entry name" value="Nucleic acid-binding proteins"/>
    <property type="match status" value="1"/>
</dbReference>
<dbReference type="PROSITE" id="PS50886">
    <property type="entry name" value="TRBD"/>
    <property type="match status" value="1"/>
</dbReference>